<evidence type="ECO:0000256" key="5">
    <source>
        <dbReference type="ARBA" id="ARBA00022845"/>
    </source>
</evidence>
<evidence type="ECO:0000256" key="4">
    <source>
        <dbReference type="ARBA" id="ARBA00022782"/>
    </source>
</evidence>
<feature type="region of interest" description="Disordered" evidence="9">
    <location>
        <begin position="252"/>
        <end position="312"/>
    </location>
</feature>
<feature type="region of interest" description="Disordered" evidence="9">
    <location>
        <begin position="611"/>
        <end position="703"/>
    </location>
</feature>
<feature type="compositionally biased region" description="Polar residues" evidence="9">
    <location>
        <begin position="389"/>
        <end position="421"/>
    </location>
</feature>
<dbReference type="GO" id="GO:0008494">
    <property type="term" value="F:translation activator activity"/>
    <property type="evidence" value="ECO:0007669"/>
    <property type="project" value="TreeGrafter"/>
</dbReference>
<keyword evidence="5" id="KW-0810">Translation regulation</keyword>
<dbReference type="SMART" id="SM00360">
    <property type="entry name" value="RRM"/>
    <property type="match status" value="1"/>
</dbReference>
<keyword evidence="4" id="KW-0221">Differentiation</keyword>
<dbReference type="GO" id="GO:0051321">
    <property type="term" value="P:meiotic cell cycle"/>
    <property type="evidence" value="ECO:0007669"/>
    <property type="project" value="UniProtKB-ARBA"/>
</dbReference>
<feature type="region of interest" description="Disordered" evidence="9">
    <location>
        <begin position="370"/>
        <end position="463"/>
    </location>
</feature>
<accession>A0AAV2PYR4</accession>
<feature type="non-terminal residue" evidence="11">
    <location>
        <position position="703"/>
    </location>
</feature>
<feature type="region of interest" description="Disordered" evidence="9">
    <location>
        <begin position="12"/>
        <end position="36"/>
    </location>
</feature>
<comment type="caution">
    <text evidence="11">The sequence shown here is derived from an EMBL/GenBank/DDBJ whole genome shotgun (WGS) entry which is preliminary data.</text>
</comment>
<keyword evidence="7 8" id="KW-0694">RNA-binding</keyword>
<dbReference type="Gene3D" id="3.30.70.330">
    <property type="match status" value="1"/>
</dbReference>
<dbReference type="GO" id="GO:0070935">
    <property type="term" value="P:3'-UTR-mediated mRNA stabilization"/>
    <property type="evidence" value="ECO:0007669"/>
    <property type="project" value="TreeGrafter"/>
</dbReference>
<feature type="compositionally biased region" description="Low complexity" evidence="9">
    <location>
        <begin position="14"/>
        <end position="31"/>
    </location>
</feature>
<dbReference type="GO" id="GO:0003730">
    <property type="term" value="F:mRNA 3'-UTR binding"/>
    <property type="evidence" value="ECO:0007669"/>
    <property type="project" value="TreeGrafter"/>
</dbReference>
<gene>
    <name evidence="11" type="ORF">MNOR_LOCUS5858</name>
</gene>
<dbReference type="SMART" id="SM00361">
    <property type="entry name" value="RRM_1"/>
    <property type="match status" value="1"/>
</dbReference>
<feature type="compositionally biased region" description="Low complexity" evidence="9">
    <location>
        <begin position="285"/>
        <end position="305"/>
    </location>
</feature>
<dbReference type="GO" id="GO:0005737">
    <property type="term" value="C:cytoplasm"/>
    <property type="evidence" value="ECO:0007669"/>
    <property type="project" value="UniProtKB-SubCell"/>
</dbReference>
<dbReference type="InterPro" id="IPR035979">
    <property type="entry name" value="RBD_domain_sf"/>
</dbReference>
<feature type="domain" description="RRM" evidence="10">
    <location>
        <begin position="45"/>
        <end position="122"/>
    </location>
</feature>
<evidence type="ECO:0000256" key="1">
    <source>
        <dbReference type="ARBA" id="ARBA00004496"/>
    </source>
</evidence>
<evidence type="ECO:0000313" key="11">
    <source>
        <dbReference type="EMBL" id="CAL4066611.1"/>
    </source>
</evidence>
<protein>
    <recommendedName>
        <fullName evidence="10">RRM domain-containing protein</fullName>
    </recommendedName>
</protein>
<dbReference type="CDD" id="cd12412">
    <property type="entry name" value="RRM_DAZL_BOULE"/>
    <property type="match status" value="1"/>
</dbReference>
<evidence type="ECO:0000259" key="10">
    <source>
        <dbReference type="PROSITE" id="PS50102"/>
    </source>
</evidence>
<dbReference type="InterPro" id="IPR012677">
    <property type="entry name" value="Nucleotide-bd_a/b_plait_sf"/>
</dbReference>
<dbReference type="GO" id="GO:0030154">
    <property type="term" value="P:cell differentiation"/>
    <property type="evidence" value="ECO:0007669"/>
    <property type="project" value="UniProtKB-KW"/>
</dbReference>
<dbReference type="FunFam" id="3.30.70.330:FF:000167">
    <property type="entry name" value="protein boule-like isoform X1"/>
    <property type="match status" value="1"/>
</dbReference>
<evidence type="ECO:0000256" key="7">
    <source>
        <dbReference type="ARBA" id="ARBA00022884"/>
    </source>
</evidence>
<dbReference type="SUPFAM" id="SSF54928">
    <property type="entry name" value="RNA-binding domain, RBD"/>
    <property type="match status" value="1"/>
</dbReference>
<feature type="compositionally biased region" description="Polar residues" evidence="9">
    <location>
        <begin position="444"/>
        <end position="463"/>
    </location>
</feature>
<dbReference type="GO" id="GO:0007283">
    <property type="term" value="P:spermatogenesis"/>
    <property type="evidence" value="ECO:0007669"/>
    <property type="project" value="UniProtKB-KW"/>
</dbReference>
<reference evidence="11 12" key="1">
    <citation type="submission" date="2024-05" db="EMBL/GenBank/DDBJ databases">
        <authorList>
            <person name="Wallberg A."/>
        </authorList>
    </citation>
    <scope>NUCLEOTIDE SEQUENCE [LARGE SCALE GENOMIC DNA]</scope>
</reference>
<dbReference type="AlphaFoldDB" id="A0AAV2PYR4"/>
<dbReference type="PANTHER" id="PTHR11176:SF57">
    <property type="entry name" value="PROTEIN BOULE"/>
    <property type="match status" value="1"/>
</dbReference>
<dbReference type="GO" id="GO:0045948">
    <property type="term" value="P:positive regulation of translational initiation"/>
    <property type="evidence" value="ECO:0007669"/>
    <property type="project" value="TreeGrafter"/>
</dbReference>
<dbReference type="InterPro" id="IPR003954">
    <property type="entry name" value="RRM_euk-type"/>
</dbReference>
<feature type="compositionally biased region" description="Polar residues" evidence="9">
    <location>
        <begin position="257"/>
        <end position="278"/>
    </location>
</feature>
<sequence length="703" mass="73289">MTRNFRILRAQQLSSPASAEVSGSPSPAPSSIGNNAPKYGTLVPNRVFVGGISGSTTEQDLLELFSQYGQVKATKIISDRAGVSKGYGFVTFETEDEARRLTQEADNIMLKDRKLNIAPAIKKQVSDVGYMKTYSPRLVDSGSAVVGSGGTVFFGNGAAAYTAYGNTGVPILAAATPQEYHPTFPQAQQAPTTPTYQTIMYPQPVYFPQTTYHQYQQQQQTVQPQWGAATPQWRWVTPQSFPQPECNPECVVDGSGDTPQRVETPSSVTPTAGNSPVHHTTPRHSNPAPTTTCTSSASISMSTMTPGGSHIVSPVTPVSNSQENHLLIEPLSNLAINKHNSSPTTDANNNNPMMHKESTTTIVALAKNETDNNNNAEGSSKVGGAASVDVTSPNSQQMSHPDSSVPETMVAAQQQLQTQPNMLPPPLQLTDKRAAQSSSSISSQGEAPTSVSSSSKPVEQQNSSMYSGSVAVCSNNPRMSVSLEAAASSPIKTPGTMKASSSSNAVPLCSSNKCGVTCSRNKCQQSAISGTSTVGGQCCGSGGLPSNRSSSLSNLLPSANMSAPPAGLSSLGGPLGGWSSNNSSTSWCPQHSGGTVGSPVAAAVCGSPMQGSQSWTGLGWPHSPVMRSSSTTSLDITRAQTSCQHHKNAASPRSTSLPPPPRSTPVLPLQQPPPRAHPTSPTNSSCSTSSMRTSSVPPGPPQP</sequence>
<comment type="subcellular location">
    <subcellularLocation>
        <location evidence="1">Cytoplasm</location>
    </subcellularLocation>
</comment>
<keyword evidence="2" id="KW-0217">Developmental protein</keyword>
<keyword evidence="6" id="KW-0744">Spermatogenesis</keyword>
<organism evidence="11 12">
    <name type="scientific">Meganyctiphanes norvegica</name>
    <name type="common">Northern krill</name>
    <name type="synonym">Thysanopoda norvegica</name>
    <dbReference type="NCBI Taxonomy" id="48144"/>
    <lineage>
        <taxon>Eukaryota</taxon>
        <taxon>Metazoa</taxon>
        <taxon>Ecdysozoa</taxon>
        <taxon>Arthropoda</taxon>
        <taxon>Crustacea</taxon>
        <taxon>Multicrustacea</taxon>
        <taxon>Malacostraca</taxon>
        <taxon>Eumalacostraca</taxon>
        <taxon>Eucarida</taxon>
        <taxon>Euphausiacea</taxon>
        <taxon>Euphausiidae</taxon>
        <taxon>Meganyctiphanes</taxon>
    </lineage>
</organism>
<keyword evidence="3" id="KW-0963">Cytoplasm</keyword>
<proteinExistence type="predicted"/>
<dbReference type="EMBL" id="CAXKWB010002321">
    <property type="protein sequence ID" value="CAL4066611.1"/>
    <property type="molecule type" value="Genomic_DNA"/>
</dbReference>
<evidence type="ECO:0000313" key="12">
    <source>
        <dbReference type="Proteomes" id="UP001497623"/>
    </source>
</evidence>
<evidence type="ECO:0000256" key="8">
    <source>
        <dbReference type="PROSITE-ProRule" id="PRU00176"/>
    </source>
</evidence>
<evidence type="ECO:0000256" key="3">
    <source>
        <dbReference type="ARBA" id="ARBA00022490"/>
    </source>
</evidence>
<dbReference type="Proteomes" id="UP001497623">
    <property type="component" value="Unassembled WGS sequence"/>
</dbReference>
<dbReference type="PROSITE" id="PS50102">
    <property type="entry name" value="RRM"/>
    <property type="match status" value="1"/>
</dbReference>
<feature type="compositionally biased region" description="Low complexity" evidence="9">
    <location>
        <begin position="678"/>
        <end position="696"/>
    </location>
</feature>
<keyword evidence="12" id="KW-1185">Reference proteome</keyword>
<dbReference type="Pfam" id="PF00076">
    <property type="entry name" value="RRM_1"/>
    <property type="match status" value="1"/>
</dbReference>
<name>A0AAV2PYR4_MEGNR</name>
<evidence type="ECO:0000256" key="2">
    <source>
        <dbReference type="ARBA" id="ARBA00022473"/>
    </source>
</evidence>
<dbReference type="InterPro" id="IPR000504">
    <property type="entry name" value="RRM_dom"/>
</dbReference>
<dbReference type="PANTHER" id="PTHR11176">
    <property type="entry name" value="BOULE-RELATED"/>
    <property type="match status" value="1"/>
</dbReference>
<evidence type="ECO:0000256" key="9">
    <source>
        <dbReference type="SAM" id="MobiDB-lite"/>
    </source>
</evidence>
<feature type="compositionally biased region" description="Polar residues" evidence="9">
    <location>
        <begin position="626"/>
        <end position="643"/>
    </location>
</feature>
<dbReference type="InterPro" id="IPR034988">
    <property type="entry name" value="DAZ_BOULE_RRM"/>
</dbReference>
<evidence type="ECO:0000256" key="6">
    <source>
        <dbReference type="ARBA" id="ARBA00022871"/>
    </source>
</evidence>